<name>A0A1N7MZH4_9FLAO</name>
<sequence length="77" mass="9176">MELHFPQFSVKNSPTQSDELETNVHKSLLIAKKIYVDQNERKAILTDKTQKEINKIITGIMRQNRIDFSERWKINFQ</sequence>
<dbReference type="RefSeq" id="WP_076451954.1">
    <property type="nucleotide sequence ID" value="NZ_FTOJ01000006.1"/>
</dbReference>
<proteinExistence type="predicted"/>
<reference evidence="2" key="2">
    <citation type="submission" date="2017-01" db="EMBL/GenBank/DDBJ databases">
        <authorList>
            <person name="Mah S.A."/>
            <person name="Swanson W.J."/>
            <person name="Moy G.W."/>
            <person name="Vacquier V.D."/>
        </authorList>
    </citation>
    <scope>NUCLEOTIDE SEQUENCE [LARGE SCALE GENOMIC DNA]</scope>
    <source>
        <strain evidence="2">DSM 21068</strain>
    </source>
</reference>
<evidence type="ECO:0000313" key="4">
    <source>
        <dbReference type="Proteomes" id="UP000238314"/>
    </source>
</evidence>
<dbReference type="EMBL" id="FTOJ01000006">
    <property type="protein sequence ID" value="SIS91482.1"/>
    <property type="molecule type" value="Genomic_DNA"/>
</dbReference>
<evidence type="ECO:0000313" key="3">
    <source>
        <dbReference type="Proteomes" id="UP000186246"/>
    </source>
</evidence>
<protein>
    <submittedName>
        <fullName evidence="2">Uncharacterized protein</fullName>
    </submittedName>
</protein>
<dbReference type="Proteomes" id="UP000238314">
    <property type="component" value="Unassembled WGS sequence"/>
</dbReference>
<reference evidence="3" key="3">
    <citation type="submission" date="2017-01" db="EMBL/GenBank/DDBJ databases">
        <authorList>
            <person name="Varghese N."/>
            <person name="Submissions S."/>
        </authorList>
    </citation>
    <scope>NUCLEOTIDE SEQUENCE [LARGE SCALE GENOMIC DNA]</scope>
    <source>
        <strain evidence="3">DSM 21068</strain>
    </source>
</reference>
<gene>
    <name evidence="1" type="ORF">B0A70_08770</name>
    <name evidence="2" type="ORF">SAMN05421796_10659</name>
</gene>
<evidence type="ECO:0000313" key="2">
    <source>
        <dbReference type="EMBL" id="SIS91482.1"/>
    </source>
</evidence>
<reference evidence="1 4" key="1">
    <citation type="submission" date="2016-11" db="EMBL/GenBank/DDBJ databases">
        <title>Whole genomes of Flavobacteriaceae.</title>
        <authorList>
            <person name="Stine C."/>
            <person name="Li C."/>
            <person name="Tadesse D."/>
        </authorList>
    </citation>
    <scope>NUCLEOTIDE SEQUENCE [LARGE SCALE GENOMIC DNA]</scope>
    <source>
        <strain evidence="1 4">DSM 21068</strain>
    </source>
</reference>
<dbReference type="EMBL" id="MUGO01000012">
    <property type="protein sequence ID" value="PQA93866.1"/>
    <property type="molecule type" value="Genomic_DNA"/>
</dbReference>
<evidence type="ECO:0000313" key="1">
    <source>
        <dbReference type="EMBL" id="PQA93866.1"/>
    </source>
</evidence>
<dbReference type="OrthoDB" id="611177at2"/>
<dbReference type="AlphaFoldDB" id="A0A1N7MZH4"/>
<organism evidence="2 3">
    <name type="scientific">Chryseobacterium piscicola</name>
    <dbReference type="NCBI Taxonomy" id="551459"/>
    <lineage>
        <taxon>Bacteria</taxon>
        <taxon>Pseudomonadati</taxon>
        <taxon>Bacteroidota</taxon>
        <taxon>Flavobacteriia</taxon>
        <taxon>Flavobacteriales</taxon>
        <taxon>Weeksellaceae</taxon>
        <taxon>Chryseobacterium group</taxon>
        <taxon>Chryseobacterium</taxon>
    </lineage>
</organism>
<keyword evidence="4" id="KW-1185">Reference proteome</keyword>
<accession>A0A1N7MZH4</accession>
<dbReference type="Proteomes" id="UP000186246">
    <property type="component" value="Unassembled WGS sequence"/>
</dbReference>